<evidence type="ECO:0000256" key="1">
    <source>
        <dbReference type="ARBA" id="ARBA00004651"/>
    </source>
</evidence>
<evidence type="ECO:0000256" key="3">
    <source>
        <dbReference type="ARBA" id="ARBA00022475"/>
    </source>
</evidence>
<dbReference type="NCBIfam" id="TIGR00937">
    <property type="entry name" value="2A51"/>
    <property type="match status" value="1"/>
</dbReference>
<evidence type="ECO:0000313" key="8">
    <source>
        <dbReference type="EMBL" id="MBS3181326.1"/>
    </source>
</evidence>
<reference evidence="8 9" key="1">
    <citation type="submission" date="2021-02" db="EMBL/GenBank/DDBJ databases">
        <title>Draft genome and description of Leucobacter sp nov strain Marseille-Q4368.</title>
        <authorList>
            <person name="Boxberger M."/>
            <person name="La Scola B."/>
        </authorList>
    </citation>
    <scope>NUCLEOTIDE SEQUENCE [LARGE SCALE GENOMIC DNA]</scope>
    <source>
        <strain evidence="8 9">Marseille-Q4368</strain>
    </source>
</reference>
<evidence type="ECO:0000256" key="7">
    <source>
        <dbReference type="SAM" id="Phobius"/>
    </source>
</evidence>
<feature type="transmembrane region" description="Helical" evidence="7">
    <location>
        <begin position="341"/>
        <end position="361"/>
    </location>
</feature>
<dbReference type="PANTHER" id="PTHR33567">
    <property type="entry name" value="CHROMATE ION TRANSPORTER (EUROFUNG)"/>
    <property type="match status" value="1"/>
</dbReference>
<evidence type="ECO:0000256" key="4">
    <source>
        <dbReference type="ARBA" id="ARBA00022692"/>
    </source>
</evidence>
<feature type="transmembrane region" description="Helical" evidence="7">
    <location>
        <begin position="367"/>
        <end position="387"/>
    </location>
</feature>
<dbReference type="EMBL" id="JAFEVO010000001">
    <property type="protein sequence ID" value="MBS3181326.1"/>
    <property type="molecule type" value="Genomic_DNA"/>
</dbReference>
<evidence type="ECO:0000256" key="5">
    <source>
        <dbReference type="ARBA" id="ARBA00022989"/>
    </source>
</evidence>
<proteinExistence type="inferred from homology"/>
<keyword evidence="3" id="KW-1003">Cell membrane</keyword>
<dbReference type="InterPro" id="IPR014047">
    <property type="entry name" value="Chr_Tranpt_l_chain"/>
</dbReference>
<comment type="caution">
    <text evidence="8">The sequence shown here is derived from an EMBL/GenBank/DDBJ whole genome shotgun (WGS) entry which is preliminary data.</text>
</comment>
<keyword evidence="6 7" id="KW-0472">Membrane</keyword>
<dbReference type="PANTHER" id="PTHR33567:SF3">
    <property type="entry name" value="CHROMATE ION TRANSPORTER (EUROFUNG)"/>
    <property type="match status" value="1"/>
</dbReference>
<keyword evidence="9" id="KW-1185">Reference proteome</keyword>
<protein>
    <submittedName>
        <fullName evidence="8">Chromate efflux transporter</fullName>
    </submittedName>
</protein>
<dbReference type="PIRSF" id="PIRSF004810">
    <property type="entry name" value="ChrA"/>
    <property type="match status" value="1"/>
</dbReference>
<accession>A0ABS5M2A5</accession>
<feature type="transmembrane region" description="Helical" evidence="7">
    <location>
        <begin position="149"/>
        <end position="182"/>
    </location>
</feature>
<organism evidence="8 9">
    <name type="scientific">Leucobacter manosquensis</name>
    <dbReference type="NCBI Taxonomy" id="2810611"/>
    <lineage>
        <taxon>Bacteria</taxon>
        <taxon>Bacillati</taxon>
        <taxon>Actinomycetota</taxon>
        <taxon>Actinomycetes</taxon>
        <taxon>Micrococcales</taxon>
        <taxon>Microbacteriaceae</taxon>
        <taxon>Leucobacter</taxon>
    </lineage>
</organism>
<feature type="transmembrane region" description="Helical" evidence="7">
    <location>
        <begin position="273"/>
        <end position="295"/>
    </location>
</feature>
<feature type="transmembrane region" description="Helical" evidence="7">
    <location>
        <begin position="88"/>
        <end position="110"/>
    </location>
</feature>
<comment type="similarity">
    <text evidence="2">Belongs to the chromate ion transporter (CHR) (TC 2.A.51) family.</text>
</comment>
<feature type="transmembrane region" description="Helical" evidence="7">
    <location>
        <begin position="116"/>
        <end position="137"/>
    </location>
</feature>
<evidence type="ECO:0000256" key="6">
    <source>
        <dbReference type="ARBA" id="ARBA00023136"/>
    </source>
</evidence>
<keyword evidence="5 7" id="KW-1133">Transmembrane helix</keyword>
<sequence length="408" mass="41009">MSWRAQSWSRVLEVFAVFLRLGCTSFGGPIAHLGYFREEFVVRRRWMSDAEYAQLVALCQFLPGPASSQVGFGLGLRRAGLPGAIGAWIAFTLPSVAVMIALALGAASLTGPVADGVLHGVLAVAVAVVAHAVHGMARSLAPDLPRAGIAALAGIVALLVGGVWGQLAVLCGGAAAGVLLLGRSAEVETDVGAQGSGRAMGVSRRSGAVALAIGGALLVALPIIAGAVQHTALSVTDAAYRAGATVFGGGHVVLATVQAEPALARGIDQDQLLFGYGAAQAMPGPLFSIAAYVGALADGAGSVSERVGLAVLAIVAIFTPGFLLLLGVLPFWARLQRIPRIAAAVRGINAAVVGVLAAAFIDPVLTHGVTDVAALALALAALVALYLRVPPWIVVVTGAVCGAASSLL</sequence>
<keyword evidence="4 7" id="KW-0812">Transmembrane</keyword>
<feature type="transmembrane region" description="Helical" evidence="7">
    <location>
        <begin position="307"/>
        <end position="329"/>
    </location>
</feature>
<name>A0ABS5M2A5_9MICO</name>
<comment type="subcellular location">
    <subcellularLocation>
        <location evidence="1">Cell membrane</location>
        <topology evidence="1">Multi-pass membrane protein</topology>
    </subcellularLocation>
</comment>
<dbReference type="InterPro" id="IPR003370">
    <property type="entry name" value="Chromate_transpt"/>
</dbReference>
<feature type="transmembrane region" description="Helical" evidence="7">
    <location>
        <begin position="208"/>
        <end position="228"/>
    </location>
</feature>
<dbReference type="RefSeq" id="WP_211648442.1">
    <property type="nucleotide sequence ID" value="NZ_JAFEVO010000001.1"/>
</dbReference>
<dbReference type="Pfam" id="PF02417">
    <property type="entry name" value="Chromate_transp"/>
    <property type="match status" value="2"/>
</dbReference>
<evidence type="ECO:0000313" key="9">
    <source>
        <dbReference type="Proteomes" id="UP000811492"/>
    </source>
</evidence>
<evidence type="ECO:0000256" key="2">
    <source>
        <dbReference type="ARBA" id="ARBA00005262"/>
    </source>
</evidence>
<dbReference type="Proteomes" id="UP000811492">
    <property type="component" value="Unassembled WGS sequence"/>
</dbReference>
<feature type="transmembrane region" description="Helical" evidence="7">
    <location>
        <begin position="12"/>
        <end position="35"/>
    </location>
</feature>
<gene>
    <name evidence="8" type="primary">chrA</name>
    <name evidence="8" type="ORF">JSQ98_03815</name>
</gene>